<evidence type="ECO:0000313" key="1">
    <source>
        <dbReference type="EMBL" id="CAA7055058.1"/>
    </source>
</evidence>
<dbReference type="Pfam" id="PF03140">
    <property type="entry name" value="DUF247"/>
    <property type="match status" value="1"/>
</dbReference>
<name>A0A6D2L1E7_9BRAS</name>
<dbReference type="Proteomes" id="UP000467841">
    <property type="component" value="Unassembled WGS sequence"/>
</dbReference>
<comment type="caution">
    <text evidence="1">The sequence shown here is derived from an EMBL/GenBank/DDBJ whole genome shotgun (WGS) entry which is preliminary data.</text>
</comment>
<sequence>MTYLESFTKRFGEETIKHLLEKIKSEENSIRGSYDESTEWIPSEAFVDLIFLDSVFIMEFSIKLNEISRTSGDQIVDNDYTRSRVIKDLILLENQLPYFIFEIIFGSIVKLLCLQDYAARVVLDFFSLKIKTKTTFKHFTDMFRCVYEESLDQRPKLIGGFRGSPIKEMPNAANLSRAGVEFKVK</sequence>
<dbReference type="InterPro" id="IPR004158">
    <property type="entry name" value="DUF247_pln"/>
</dbReference>
<proteinExistence type="predicted"/>
<reference evidence="1" key="1">
    <citation type="submission" date="2020-01" db="EMBL/GenBank/DDBJ databases">
        <authorList>
            <person name="Mishra B."/>
        </authorList>
    </citation>
    <scope>NUCLEOTIDE SEQUENCE [LARGE SCALE GENOMIC DNA]</scope>
</reference>
<evidence type="ECO:0000313" key="2">
    <source>
        <dbReference type="Proteomes" id="UP000467841"/>
    </source>
</evidence>
<dbReference type="PANTHER" id="PTHR31170:SF9">
    <property type="entry name" value="PROTEIN, PUTATIVE (DUF247)-RELATED"/>
    <property type="match status" value="1"/>
</dbReference>
<protein>
    <submittedName>
        <fullName evidence="1">Uncharacterized protein</fullName>
    </submittedName>
</protein>
<dbReference type="EMBL" id="CACVBM020001606">
    <property type="protein sequence ID" value="CAA7055058.1"/>
    <property type="molecule type" value="Genomic_DNA"/>
</dbReference>
<dbReference type="PANTHER" id="PTHR31170">
    <property type="entry name" value="BNAC04G53230D PROTEIN"/>
    <property type="match status" value="1"/>
</dbReference>
<organism evidence="1 2">
    <name type="scientific">Microthlaspi erraticum</name>
    <dbReference type="NCBI Taxonomy" id="1685480"/>
    <lineage>
        <taxon>Eukaryota</taxon>
        <taxon>Viridiplantae</taxon>
        <taxon>Streptophyta</taxon>
        <taxon>Embryophyta</taxon>
        <taxon>Tracheophyta</taxon>
        <taxon>Spermatophyta</taxon>
        <taxon>Magnoliopsida</taxon>
        <taxon>eudicotyledons</taxon>
        <taxon>Gunneridae</taxon>
        <taxon>Pentapetalae</taxon>
        <taxon>rosids</taxon>
        <taxon>malvids</taxon>
        <taxon>Brassicales</taxon>
        <taxon>Brassicaceae</taxon>
        <taxon>Coluteocarpeae</taxon>
        <taxon>Microthlaspi</taxon>
    </lineage>
</organism>
<dbReference type="AlphaFoldDB" id="A0A6D2L1E7"/>
<gene>
    <name evidence="1" type="ORF">MERR_LOCUS42294</name>
</gene>
<dbReference type="OrthoDB" id="1896044at2759"/>
<keyword evidence="2" id="KW-1185">Reference proteome</keyword>
<accession>A0A6D2L1E7</accession>